<dbReference type="EC" id="4.2.1.1" evidence="4"/>
<dbReference type="Gene3D" id="3.10.200.10">
    <property type="entry name" value="Alpha carbonic anhydrase"/>
    <property type="match status" value="1"/>
</dbReference>
<evidence type="ECO:0000256" key="3">
    <source>
        <dbReference type="ARBA" id="ARBA00022833"/>
    </source>
</evidence>
<organism evidence="6 7">
    <name type="scientific">Ignelater luminosus</name>
    <name type="common">Cucubano</name>
    <name type="synonym">Pyrophorus luminosus</name>
    <dbReference type="NCBI Taxonomy" id="2038154"/>
    <lineage>
        <taxon>Eukaryota</taxon>
        <taxon>Metazoa</taxon>
        <taxon>Ecdysozoa</taxon>
        <taxon>Arthropoda</taxon>
        <taxon>Hexapoda</taxon>
        <taxon>Insecta</taxon>
        <taxon>Pterygota</taxon>
        <taxon>Neoptera</taxon>
        <taxon>Endopterygota</taxon>
        <taxon>Coleoptera</taxon>
        <taxon>Polyphaga</taxon>
        <taxon>Elateriformia</taxon>
        <taxon>Elateroidea</taxon>
        <taxon>Elateridae</taxon>
        <taxon>Agrypninae</taxon>
        <taxon>Pyrophorini</taxon>
        <taxon>Ignelater</taxon>
    </lineage>
</organism>
<comment type="caution">
    <text evidence="6">The sequence shown here is derived from an EMBL/GenBank/DDBJ whole genome shotgun (WGS) entry which is preliminary data.</text>
</comment>
<dbReference type="PROSITE" id="PS00162">
    <property type="entry name" value="ALPHA_CA_1"/>
    <property type="match status" value="1"/>
</dbReference>
<dbReference type="InterPro" id="IPR001148">
    <property type="entry name" value="CA_dom"/>
</dbReference>
<dbReference type="GO" id="GO:0004089">
    <property type="term" value="F:carbonate dehydratase activity"/>
    <property type="evidence" value="ECO:0007669"/>
    <property type="project" value="UniProtKB-UniRule"/>
</dbReference>
<dbReference type="SMART" id="SM01057">
    <property type="entry name" value="Carb_anhydrase"/>
    <property type="match status" value="1"/>
</dbReference>
<reference evidence="6" key="1">
    <citation type="submission" date="2019-08" db="EMBL/GenBank/DDBJ databases">
        <title>The genome of the North American firefly Photinus pyralis.</title>
        <authorList>
            <consortium name="Photinus pyralis genome working group"/>
            <person name="Fallon T.R."/>
            <person name="Sander Lower S.E."/>
            <person name="Weng J.-K."/>
        </authorList>
    </citation>
    <scope>NUCLEOTIDE SEQUENCE</scope>
    <source>
        <strain evidence="6">TRF0915ILg1</strain>
        <tissue evidence="6">Whole body</tissue>
    </source>
</reference>
<sequence length="304" mass="34936">MVLYLKLFLLHFIFVLCGEKNASLVLPPRSPCNKCNQSKLNKAQNHSCSPPNDFSYGEGPTGPDNWPAMFRTCDGDKQSPINIDMSNLRRQRAGALDWSPAYFNTPKKMTLTNVGHRLVLRANYPDDCQPRLRAGILQKVYTFKAIDFHWGSTNSKGSEHTVDEYAYPMEMHVIHTSGVEFSNLQTVVIAYFFQIGEKRCTSIDKILEVFTKAVRHPNRPIKLRHPFSLSSLLYAFASEYITYEGSFTVPPCQEGVKWIIYPYPLEISLKQLEKFRLVCKYARDLVNNYRPIQPLNNRCIHFVS</sequence>
<name>A0A8K0C7X3_IGNLU</name>
<dbReference type="Proteomes" id="UP000801492">
    <property type="component" value="Unassembled WGS sequence"/>
</dbReference>
<feature type="domain" description="Alpha-carbonic anhydrase" evidence="5">
    <location>
        <begin position="52"/>
        <end position="304"/>
    </location>
</feature>
<evidence type="ECO:0000256" key="4">
    <source>
        <dbReference type="RuleBase" id="RU367011"/>
    </source>
</evidence>
<protein>
    <recommendedName>
        <fullName evidence="4">Carbonic anhydrase</fullName>
        <ecNumber evidence="4">4.2.1.1</ecNumber>
    </recommendedName>
</protein>
<dbReference type="AlphaFoldDB" id="A0A8K0C7X3"/>
<dbReference type="OrthoDB" id="429145at2759"/>
<dbReference type="InterPro" id="IPR018338">
    <property type="entry name" value="Carbonic_anhydrase_a-class_CS"/>
</dbReference>
<dbReference type="PANTHER" id="PTHR18952:SF124">
    <property type="entry name" value="CARBONIC ANHYDRASE 7"/>
    <property type="match status" value="1"/>
</dbReference>
<dbReference type="GO" id="GO:0008270">
    <property type="term" value="F:zinc ion binding"/>
    <property type="evidence" value="ECO:0007669"/>
    <property type="project" value="UniProtKB-UniRule"/>
</dbReference>
<feature type="signal peptide" evidence="4">
    <location>
        <begin position="1"/>
        <end position="17"/>
    </location>
</feature>
<dbReference type="EMBL" id="VTPC01090968">
    <property type="protein sequence ID" value="KAF2880451.1"/>
    <property type="molecule type" value="Genomic_DNA"/>
</dbReference>
<dbReference type="InterPro" id="IPR023561">
    <property type="entry name" value="Carbonic_anhydrase_a-class"/>
</dbReference>
<proteinExistence type="inferred from homology"/>
<dbReference type="InterPro" id="IPR036398">
    <property type="entry name" value="CA_dom_sf"/>
</dbReference>
<keyword evidence="2 4" id="KW-0479">Metal-binding</keyword>
<feature type="chain" id="PRO_5035487715" description="Carbonic anhydrase" evidence="4">
    <location>
        <begin position="18"/>
        <end position="304"/>
    </location>
</feature>
<evidence type="ECO:0000256" key="2">
    <source>
        <dbReference type="ARBA" id="ARBA00022723"/>
    </source>
</evidence>
<evidence type="ECO:0000259" key="5">
    <source>
        <dbReference type="PROSITE" id="PS51144"/>
    </source>
</evidence>
<comment type="function">
    <text evidence="4">Reversible hydration of carbon dioxide.</text>
</comment>
<comment type="cofactor">
    <cofactor evidence="4">
        <name>Zn(2+)</name>
        <dbReference type="ChEBI" id="CHEBI:29105"/>
    </cofactor>
</comment>
<dbReference type="GO" id="GO:0005737">
    <property type="term" value="C:cytoplasm"/>
    <property type="evidence" value="ECO:0007669"/>
    <property type="project" value="TreeGrafter"/>
</dbReference>
<keyword evidence="3 4" id="KW-0862">Zinc</keyword>
<evidence type="ECO:0000313" key="6">
    <source>
        <dbReference type="EMBL" id="KAF2880451.1"/>
    </source>
</evidence>
<dbReference type="PROSITE" id="PS51144">
    <property type="entry name" value="ALPHA_CA_2"/>
    <property type="match status" value="1"/>
</dbReference>
<comment type="similarity">
    <text evidence="1 4">Belongs to the alpha-carbonic anhydrase family.</text>
</comment>
<evidence type="ECO:0000313" key="7">
    <source>
        <dbReference type="Proteomes" id="UP000801492"/>
    </source>
</evidence>
<keyword evidence="4" id="KW-0456">Lyase</keyword>
<dbReference type="CDD" id="cd00326">
    <property type="entry name" value="alpha_CA"/>
    <property type="match status" value="1"/>
</dbReference>
<gene>
    <name evidence="6" type="ORF">ILUMI_25729</name>
</gene>
<evidence type="ECO:0000256" key="1">
    <source>
        <dbReference type="ARBA" id="ARBA00010718"/>
    </source>
</evidence>
<comment type="catalytic activity">
    <reaction evidence="4">
        <text>hydrogencarbonate + H(+) = CO2 + H2O</text>
        <dbReference type="Rhea" id="RHEA:10748"/>
        <dbReference type="ChEBI" id="CHEBI:15377"/>
        <dbReference type="ChEBI" id="CHEBI:15378"/>
        <dbReference type="ChEBI" id="CHEBI:16526"/>
        <dbReference type="ChEBI" id="CHEBI:17544"/>
        <dbReference type="EC" id="4.2.1.1"/>
    </reaction>
</comment>
<dbReference type="PANTHER" id="PTHR18952">
    <property type="entry name" value="CARBONIC ANHYDRASE"/>
    <property type="match status" value="1"/>
</dbReference>
<keyword evidence="4" id="KW-0732">Signal</keyword>
<dbReference type="SUPFAM" id="SSF51069">
    <property type="entry name" value="Carbonic anhydrase"/>
    <property type="match status" value="1"/>
</dbReference>
<dbReference type="Pfam" id="PF00194">
    <property type="entry name" value="Carb_anhydrase"/>
    <property type="match status" value="1"/>
</dbReference>
<keyword evidence="7" id="KW-1185">Reference proteome</keyword>
<accession>A0A8K0C7X3</accession>